<protein>
    <submittedName>
        <fullName evidence="1">Uncharacterized protein</fullName>
    </submittedName>
</protein>
<evidence type="ECO:0000313" key="2">
    <source>
        <dbReference type="Proteomes" id="UP001476798"/>
    </source>
</evidence>
<reference evidence="1 2" key="1">
    <citation type="submission" date="2021-06" db="EMBL/GenBank/DDBJ databases">
        <authorList>
            <person name="Palmer J.M."/>
        </authorList>
    </citation>
    <scope>NUCLEOTIDE SEQUENCE [LARGE SCALE GENOMIC DNA]</scope>
    <source>
        <strain evidence="1 2">GA_2019</strain>
        <tissue evidence="1">Muscle</tissue>
    </source>
</reference>
<sequence>MIRTPLFVAFVTNTKNTNTIMHNTKRFDNPSADAFGTSSDNNHFVLVAERHFGALLPDSATRLSPIDQKLLVDQYFKLTAPLSQFYFVKYSPAVSNCLFVKFKVPQKSPGLLRCVQVVTE</sequence>
<proteinExistence type="predicted"/>
<accession>A0ABV0MSI2</accession>
<gene>
    <name evidence="1" type="ORF">GOODEAATRI_016192</name>
</gene>
<keyword evidence="2" id="KW-1185">Reference proteome</keyword>
<dbReference type="EMBL" id="JAHRIO010011233">
    <property type="protein sequence ID" value="MEQ2162083.1"/>
    <property type="molecule type" value="Genomic_DNA"/>
</dbReference>
<organism evidence="1 2">
    <name type="scientific">Goodea atripinnis</name>
    <dbReference type="NCBI Taxonomy" id="208336"/>
    <lineage>
        <taxon>Eukaryota</taxon>
        <taxon>Metazoa</taxon>
        <taxon>Chordata</taxon>
        <taxon>Craniata</taxon>
        <taxon>Vertebrata</taxon>
        <taxon>Euteleostomi</taxon>
        <taxon>Actinopterygii</taxon>
        <taxon>Neopterygii</taxon>
        <taxon>Teleostei</taxon>
        <taxon>Neoteleostei</taxon>
        <taxon>Acanthomorphata</taxon>
        <taxon>Ovalentaria</taxon>
        <taxon>Atherinomorphae</taxon>
        <taxon>Cyprinodontiformes</taxon>
        <taxon>Goodeidae</taxon>
        <taxon>Goodea</taxon>
    </lineage>
</organism>
<name>A0ABV0MSI2_9TELE</name>
<comment type="caution">
    <text evidence="1">The sequence shown here is derived from an EMBL/GenBank/DDBJ whole genome shotgun (WGS) entry which is preliminary data.</text>
</comment>
<dbReference type="Proteomes" id="UP001476798">
    <property type="component" value="Unassembled WGS sequence"/>
</dbReference>
<evidence type="ECO:0000313" key="1">
    <source>
        <dbReference type="EMBL" id="MEQ2162083.1"/>
    </source>
</evidence>